<protein>
    <recommendedName>
        <fullName evidence="3">NadR/Ttd14 AAA domain-containing protein</fullName>
    </recommendedName>
</protein>
<name>A0ABR4Z7U1_9NOCA</name>
<comment type="caution">
    <text evidence="1">The sequence shown here is derived from an EMBL/GenBank/DDBJ whole genome shotgun (WGS) entry which is preliminary data.</text>
</comment>
<evidence type="ECO:0000313" key="1">
    <source>
        <dbReference type="EMBL" id="KIA61366.1"/>
    </source>
</evidence>
<proteinExistence type="predicted"/>
<organism evidence="1 2">
    <name type="scientific">Nocardia vulneris</name>
    <dbReference type="NCBI Taxonomy" id="1141657"/>
    <lineage>
        <taxon>Bacteria</taxon>
        <taxon>Bacillati</taxon>
        <taxon>Actinomycetota</taxon>
        <taxon>Actinomycetes</taxon>
        <taxon>Mycobacteriales</taxon>
        <taxon>Nocardiaceae</taxon>
        <taxon>Nocardia</taxon>
    </lineage>
</organism>
<dbReference type="SUPFAM" id="SSF52540">
    <property type="entry name" value="P-loop containing nucleoside triphosphate hydrolases"/>
    <property type="match status" value="1"/>
</dbReference>
<reference evidence="1 2" key="1">
    <citation type="journal article" date="2014" name="Int. J. Syst. Evol. Microbiol.">
        <title>Nocardia vulneris sp. nov., isolated from wounds of human patients in North America.</title>
        <authorList>
            <person name="Lasker B.A."/>
            <person name="Bell M."/>
            <person name="Klenk H.P."/>
            <person name="Sproer C."/>
            <person name="Schumann C."/>
            <person name="Schumann P."/>
            <person name="Brown J.M."/>
        </authorList>
    </citation>
    <scope>NUCLEOTIDE SEQUENCE [LARGE SCALE GENOMIC DNA]</scope>
    <source>
        <strain evidence="1 2">W9851</strain>
    </source>
</reference>
<evidence type="ECO:0008006" key="3">
    <source>
        <dbReference type="Google" id="ProtNLM"/>
    </source>
</evidence>
<dbReference type="EMBL" id="JNFP01000046">
    <property type="protein sequence ID" value="KIA61366.1"/>
    <property type="molecule type" value="Genomic_DNA"/>
</dbReference>
<gene>
    <name evidence="1" type="ORF">FG87_31200</name>
</gene>
<sequence length="215" mass="24393">MRGCVIAGVWGAGKTSVYQRILAHLVDADCQSVLAVPQAATITTHTYMDASVPSKADGILSWLRELTTFLEDADRRFRSSTLPDHRFAHQWTPTAVLECLAFDVPVYRLPIDRAELLDHEQRLTDLGLHLIVLRVPEPQIQLQCIESTRQYRSPKWARYLEEFGKTDALRAEYVCHAQRRLMSWVATSPLPCTVIDTTDSDWEAYATHATKVILD</sequence>
<evidence type="ECO:0000313" key="2">
    <source>
        <dbReference type="Proteomes" id="UP000031364"/>
    </source>
</evidence>
<dbReference type="InterPro" id="IPR027417">
    <property type="entry name" value="P-loop_NTPase"/>
</dbReference>
<keyword evidence="2" id="KW-1185">Reference proteome</keyword>
<dbReference type="Proteomes" id="UP000031364">
    <property type="component" value="Unassembled WGS sequence"/>
</dbReference>
<accession>A0ABR4Z7U1</accession>